<dbReference type="OrthoDB" id="16951at10239"/>
<dbReference type="KEGG" id="vg:13994112"/>
<proteinExistence type="predicted"/>
<dbReference type="Proteomes" id="UP000000457">
    <property type="component" value="Segment"/>
</dbReference>
<evidence type="ECO:0000313" key="2">
    <source>
        <dbReference type="Proteomes" id="UP000000457"/>
    </source>
</evidence>
<protein>
    <submittedName>
        <fullName evidence="1">Uncharacterized protein</fullName>
    </submittedName>
</protein>
<name>K4F7N7_9CAUD</name>
<sequence length="186" mass="21542">MLKEVQDVIKRIEAFLADKDNFETVVEDNYLTIRVFPRNGEPSAYHGYELYLMEKVVATLGHTLDFKLSKDEEGVERFLVTTEANFNLMSYIRKMNDELAEVCRNSDELCTVFVCEKLTEESRGEFTILTGYSNGTWTRCDITKAELLYAATHNIELSPNENGVFWYEDLIQMSNTLFDELENLSE</sequence>
<dbReference type="RefSeq" id="YP_006987477.1">
    <property type="nucleotide sequence ID" value="NC_019401.1"/>
</dbReference>
<reference evidence="1 2" key="1">
    <citation type="journal article" date="2014" name="Virology">
        <title>Supersize me: Cronobacter sakazakii phage GAP32.</title>
        <authorList>
            <person name="Abbasifar R."/>
            <person name="Griffiths M.W."/>
            <person name="Sabour P.M."/>
            <person name="Ackermann H.-W."/>
            <person name="Vandersteegen K."/>
            <person name="Lavigne R."/>
            <person name="Noben J.-P."/>
            <person name="Villa A.A."/>
            <person name="Abbasifar A."/>
            <person name="Nash J.H.E."/>
            <person name="Kropinski A.M."/>
        </authorList>
    </citation>
    <scope>NUCLEOTIDE SEQUENCE [LARGE SCALE GENOMIC DNA]</scope>
    <source>
        <strain evidence="1">GAP-32</strain>
    </source>
</reference>
<keyword evidence="2" id="KW-1185">Reference proteome</keyword>
<evidence type="ECO:0000313" key="1">
    <source>
        <dbReference type="EMBL" id="AFC21822.1"/>
    </source>
</evidence>
<gene>
    <name evidence="1" type="ORF">GAP32_371</name>
</gene>
<organism evidence="1 2">
    <name type="scientific">Cronobacter phage vB_CsaM_GAP32</name>
    <dbReference type="NCBI Taxonomy" id="1141136"/>
    <lineage>
        <taxon>Viruses</taxon>
        <taxon>Duplodnaviria</taxon>
        <taxon>Heunggongvirae</taxon>
        <taxon>Uroviricota</taxon>
        <taxon>Caudoviricetes</taxon>
        <taxon>Mimasvirus</taxon>
        <taxon>Mimasvirus GAP32</taxon>
    </lineage>
</organism>
<dbReference type="GeneID" id="13994112"/>
<accession>K4F7N7</accession>
<dbReference type="EMBL" id="JN882285">
    <property type="protein sequence ID" value="AFC21822.1"/>
    <property type="molecule type" value="Genomic_DNA"/>
</dbReference>